<dbReference type="PROSITE" id="PS00139">
    <property type="entry name" value="THIOL_PROTEASE_CYS"/>
    <property type="match status" value="1"/>
</dbReference>
<evidence type="ECO:0000259" key="4">
    <source>
        <dbReference type="SMART" id="SM00645"/>
    </source>
</evidence>
<dbReference type="GO" id="GO:0006508">
    <property type="term" value="P:proteolysis"/>
    <property type="evidence" value="ECO:0007669"/>
    <property type="project" value="InterPro"/>
</dbReference>
<dbReference type="PANTHER" id="PTHR12411">
    <property type="entry name" value="CYSTEINE PROTEASE FAMILY C1-RELATED"/>
    <property type="match status" value="1"/>
</dbReference>
<dbReference type="PROSITE" id="PS00639">
    <property type="entry name" value="THIOL_PROTEASE_HIS"/>
    <property type="match status" value="1"/>
</dbReference>
<dbReference type="Proteomes" id="UP000553632">
    <property type="component" value="Unassembled WGS sequence"/>
</dbReference>
<dbReference type="SMART" id="SM00645">
    <property type="entry name" value="Pept_C1"/>
    <property type="match status" value="1"/>
</dbReference>
<dbReference type="EMBL" id="JABANO010007607">
    <property type="protein sequence ID" value="KAF4749831.1"/>
    <property type="molecule type" value="Genomic_DNA"/>
</dbReference>
<comment type="caution">
    <text evidence="5">The sequence shown here is derived from an EMBL/GenBank/DDBJ whole genome shotgun (WGS) entry which is preliminary data.</text>
</comment>
<protein>
    <recommendedName>
        <fullName evidence="4">Peptidase C1A papain C-terminal domain-containing protein</fullName>
    </recommendedName>
</protein>
<dbReference type="PRINTS" id="PR00705">
    <property type="entry name" value="PAPAIN"/>
</dbReference>
<organism evidence="5 6">
    <name type="scientific">Perkinsus olseni</name>
    <name type="common">Perkinsus atlanticus</name>
    <dbReference type="NCBI Taxonomy" id="32597"/>
    <lineage>
        <taxon>Eukaryota</taxon>
        <taxon>Sar</taxon>
        <taxon>Alveolata</taxon>
        <taxon>Perkinsozoa</taxon>
        <taxon>Perkinsea</taxon>
        <taxon>Perkinsida</taxon>
        <taxon>Perkinsidae</taxon>
        <taxon>Perkinsus</taxon>
    </lineage>
</organism>
<dbReference type="OMA" id="CYIESDI"/>
<dbReference type="AlphaFoldDB" id="A0A7J6TZ15"/>
<evidence type="ECO:0000313" key="6">
    <source>
        <dbReference type="Proteomes" id="UP000553632"/>
    </source>
</evidence>
<feature type="signal peptide" evidence="3">
    <location>
        <begin position="1"/>
        <end position="22"/>
    </location>
</feature>
<keyword evidence="3" id="KW-0732">Signal</keyword>
<name>A0A7J6TZ15_PEROL</name>
<dbReference type="Pfam" id="PF00112">
    <property type="entry name" value="Peptidase_C1"/>
    <property type="match status" value="1"/>
</dbReference>
<dbReference type="Gene3D" id="3.90.70.10">
    <property type="entry name" value="Cysteine proteinases"/>
    <property type="match status" value="1"/>
</dbReference>
<evidence type="ECO:0000256" key="1">
    <source>
        <dbReference type="ARBA" id="ARBA00008455"/>
    </source>
</evidence>
<gene>
    <name evidence="5" type="ORF">FOZ63_009455</name>
</gene>
<dbReference type="InterPro" id="IPR000668">
    <property type="entry name" value="Peptidase_C1A_C"/>
</dbReference>
<comment type="similarity">
    <text evidence="1">Belongs to the peptidase C1 family.</text>
</comment>
<keyword evidence="6" id="KW-1185">Reference proteome</keyword>
<accession>A0A7J6TZ15</accession>
<dbReference type="InterPro" id="IPR013128">
    <property type="entry name" value="Peptidase_C1A"/>
</dbReference>
<dbReference type="SUPFAM" id="SSF54001">
    <property type="entry name" value="Cysteine proteinases"/>
    <property type="match status" value="1"/>
</dbReference>
<dbReference type="InterPro" id="IPR025660">
    <property type="entry name" value="Pept_his_AS"/>
</dbReference>
<dbReference type="CDD" id="cd02620">
    <property type="entry name" value="Peptidase_C1A_CathepsinB"/>
    <property type="match status" value="1"/>
</dbReference>
<feature type="domain" description="Peptidase C1A papain C-terminal" evidence="4">
    <location>
        <begin position="139"/>
        <end position="400"/>
    </location>
</feature>
<feature type="chain" id="PRO_5029828982" description="Peptidase C1A papain C-terminal domain-containing protein" evidence="3">
    <location>
        <begin position="23"/>
        <end position="404"/>
    </location>
</feature>
<dbReference type="InterPro" id="IPR038765">
    <property type="entry name" value="Papain-like_cys_pep_sf"/>
</dbReference>
<evidence type="ECO:0000313" key="5">
    <source>
        <dbReference type="EMBL" id="KAF4749831.1"/>
    </source>
</evidence>
<evidence type="ECO:0000256" key="2">
    <source>
        <dbReference type="ARBA" id="ARBA00023145"/>
    </source>
</evidence>
<reference evidence="5 6" key="1">
    <citation type="submission" date="2020-04" db="EMBL/GenBank/DDBJ databases">
        <title>Perkinsus olseni comparative genomics.</title>
        <authorList>
            <person name="Bogema D.R."/>
        </authorList>
    </citation>
    <scope>NUCLEOTIDE SEQUENCE [LARGE SCALE GENOMIC DNA]</scope>
    <source>
        <strain evidence="5 6">ATCC PRA-207</strain>
    </source>
</reference>
<proteinExistence type="inferred from homology"/>
<dbReference type="GO" id="GO:0008234">
    <property type="term" value="F:cysteine-type peptidase activity"/>
    <property type="evidence" value="ECO:0007669"/>
    <property type="project" value="InterPro"/>
</dbReference>
<sequence>MAHPSRLSAVIALVFFLTSASAAKELGGIFDDLKAQRNLVYTPEEEAQHFSRFKKELQTKTEFMSSDKMVELYDETRPAIMQSLVDEINSKQNTWTASTEQGRFYGASIGDVKILCGTFMNGTEQLKEKIYPPEDLLDLPDSFDARDGFKECKDVIGHVRDQSACGSCWAFGTVEAFNDRLCIKSGGQFKDLLSPGHMLACCNLLNGCFALGCFGGNPTSSWKWLFMNGLVTGDDFTPSVFMDEYAGCWPYDFRPCNHLLGGANYRACPEVMYKTPSCASSCPNDKYRTPFKEDRHFTDDLNPTQFYSTDSIKKEIMTNGPVSAAFDVYADFPSYKHGVYKHTCGEYLGGHAVKILGWGNYQGEDYWLVMNSWNKNWGDHGFFKIANKDSGINKLVLGAAARLH</sequence>
<keyword evidence="2" id="KW-0865">Zymogen</keyword>
<dbReference type="InterPro" id="IPR000169">
    <property type="entry name" value="Pept_cys_AS"/>
</dbReference>
<evidence type="ECO:0000256" key="3">
    <source>
        <dbReference type="SAM" id="SignalP"/>
    </source>
</evidence>